<feature type="region of interest" description="Disordered" evidence="9">
    <location>
        <begin position="821"/>
        <end position="844"/>
    </location>
</feature>
<comment type="caution">
    <text evidence="14">The sequence shown here is derived from an EMBL/GenBank/DDBJ whole genome shotgun (WGS) entry which is preliminary data.</text>
</comment>
<dbReference type="InterPro" id="IPR044726">
    <property type="entry name" value="ABCC_6TM_D2"/>
</dbReference>
<feature type="transmembrane region" description="Helical" evidence="10">
    <location>
        <begin position="550"/>
        <end position="574"/>
    </location>
</feature>
<evidence type="ECO:0000259" key="12">
    <source>
        <dbReference type="PROSITE" id="PS50893"/>
    </source>
</evidence>
<dbReference type="GO" id="GO:0005524">
    <property type="term" value="F:ATP binding"/>
    <property type="evidence" value="ECO:0007669"/>
    <property type="project" value="UniProtKB-KW"/>
</dbReference>
<dbReference type="OrthoDB" id="6500128at2759"/>
<feature type="region of interest" description="Disordered" evidence="9">
    <location>
        <begin position="137"/>
        <end position="182"/>
    </location>
</feature>
<feature type="transmembrane region" description="Helical" evidence="10">
    <location>
        <begin position="935"/>
        <end position="962"/>
    </location>
</feature>
<accession>W7U3C1</accession>
<feature type="transmembrane region" description="Helical" evidence="10">
    <location>
        <begin position="517"/>
        <end position="538"/>
    </location>
</feature>
<dbReference type="GO" id="GO:0012505">
    <property type="term" value="C:endomembrane system"/>
    <property type="evidence" value="ECO:0007669"/>
    <property type="project" value="UniProtKB-SubCell"/>
</dbReference>
<gene>
    <name evidence="14" type="ORF">Naga_100216g2</name>
</gene>
<organism evidence="14 15">
    <name type="scientific">Nannochloropsis gaditana</name>
    <dbReference type="NCBI Taxonomy" id="72520"/>
    <lineage>
        <taxon>Eukaryota</taxon>
        <taxon>Sar</taxon>
        <taxon>Stramenopiles</taxon>
        <taxon>Ochrophyta</taxon>
        <taxon>Eustigmatophyceae</taxon>
        <taxon>Eustigmatales</taxon>
        <taxon>Monodopsidaceae</taxon>
        <taxon>Nannochloropsis</taxon>
    </lineage>
</organism>
<feature type="domain" description="ABC transporter" evidence="12">
    <location>
        <begin position="559"/>
        <end position="810"/>
    </location>
</feature>
<evidence type="ECO:0000313" key="15">
    <source>
        <dbReference type="Proteomes" id="UP000019335"/>
    </source>
</evidence>
<keyword evidence="15" id="KW-1185">Reference proteome</keyword>
<feature type="compositionally biased region" description="Basic and acidic residues" evidence="9">
    <location>
        <begin position="833"/>
        <end position="844"/>
    </location>
</feature>
<evidence type="ECO:0000313" key="14">
    <source>
        <dbReference type="EMBL" id="EWM27371.1"/>
    </source>
</evidence>
<keyword evidence="4" id="KW-0677">Repeat</keyword>
<dbReference type="InterPro" id="IPR017871">
    <property type="entry name" value="ABC_transporter-like_CS"/>
</dbReference>
<dbReference type="CDD" id="cd18580">
    <property type="entry name" value="ABC_6TM_ABCC_D2"/>
    <property type="match status" value="1"/>
</dbReference>
<evidence type="ECO:0000256" key="8">
    <source>
        <dbReference type="ARBA" id="ARBA00023136"/>
    </source>
</evidence>
<evidence type="ECO:0000256" key="11">
    <source>
        <dbReference type="SAM" id="SignalP"/>
    </source>
</evidence>
<keyword evidence="7 10" id="KW-1133">Transmembrane helix</keyword>
<evidence type="ECO:0000256" key="1">
    <source>
        <dbReference type="ARBA" id="ARBA00004127"/>
    </source>
</evidence>
<keyword evidence="3 10" id="KW-0812">Transmembrane</keyword>
<dbReference type="AlphaFoldDB" id="W7U3C1"/>
<keyword evidence="8 10" id="KW-0472">Membrane</keyword>
<name>W7U3C1_9STRA</name>
<dbReference type="PANTHER" id="PTHR24223:SF443">
    <property type="entry name" value="MULTIDRUG-RESISTANCE LIKE PROTEIN 1, ISOFORM I"/>
    <property type="match status" value="1"/>
</dbReference>
<feature type="chain" id="PRO_5004901417" evidence="11">
    <location>
        <begin position="25"/>
        <end position="1129"/>
    </location>
</feature>
<dbReference type="PROSITE" id="PS50893">
    <property type="entry name" value="ABC_TRANSPORTER_2"/>
    <property type="match status" value="1"/>
</dbReference>
<dbReference type="InterPro" id="IPR011527">
    <property type="entry name" value="ABC1_TM_dom"/>
</dbReference>
<dbReference type="PROSITE" id="PS00211">
    <property type="entry name" value="ABC_TRANSPORTER_1"/>
    <property type="match status" value="1"/>
</dbReference>
<keyword evidence="2" id="KW-0813">Transport</keyword>
<keyword evidence="11" id="KW-0732">Signal</keyword>
<feature type="transmembrane region" description="Helical" evidence="10">
    <location>
        <begin position="435"/>
        <end position="457"/>
    </location>
</feature>
<evidence type="ECO:0000256" key="7">
    <source>
        <dbReference type="ARBA" id="ARBA00022989"/>
    </source>
</evidence>
<keyword evidence="5" id="KW-0547">Nucleotide-binding</keyword>
<dbReference type="InterPro" id="IPR050173">
    <property type="entry name" value="ABC_transporter_C-like"/>
</dbReference>
<dbReference type="Pfam" id="PF00005">
    <property type="entry name" value="ABC_tran"/>
    <property type="match status" value="1"/>
</dbReference>
<dbReference type="GO" id="GO:0016887">
    <property type="term" value="F:ATP hydrolysis activity"/>
    <property type="evidence" value="ECO:0007669"/>
    <property type="project" value="InterPro"/>
</dbReference>
<dbReference type="SUPFAM" id="SSF52540">
    <property type="entry name" value="P-loop containing nucleoside triphosphate hydrolases"/>
    <property type="match status" value="1"/>
</dbReference>
<dbReference type="Proteomes" id="UP000019335">
    <property type="component" value="Chromosome 7"/>
</dbReference>
<feature type="transmembrane region" description="Helical" evidence="10">
    <location>
        <begin position="1051"/>
        <end position="1069"/>
    </location>
</feature>
<evidence type="ECO:0000256" key="6">
    <source>
        <dbReference type="ARBA" id="ARBA00022840"/>
    </source>
</evidence>
<feature type="compositionally biased region" description="Low complexity" evidence="9">
    <location>
        <begin position="821"/>
        <end position="832"/>
    </location>
</feature>
<comment type="subcellular location">
    <subcellularLocation>
        <location evidence="1">Endomembrane system</location>
        <topology evidence="1">Multi-pass membrane protein</topology>
    </subcellularLocation>
</comment>
<dbReference type="FunFam" id="1.20.1560.10:FF:000006">
    <property type="entry name" value="ATP-binding cassette, sub-family C (CFTR/MRP), member 9"/>
    <property type="match status" value="1"/>
</dbReference>
<sequence>MSSFALPCRFLLLVFVLLASLAVARSISGRYPGHHPRIQGFIATLYASPSSSSSFSSSSPSKRGQFNVRTAALRDPRFRFALCCCCSSSSTSSSSSPSETTPSKDAALERLVSSLLSLRGGGAQQAAAAAAAVLGPTTVRSGSSSPPHPSPDGTPLPKHSSLMMESEEGQGDEGREGGKQEFGNTLPRISFGLWPVGRNASLWSTVSFGWVDSLMARGNAQPLEMEDLWHVAEEDKMSKLSQEFQAVYAAEAEKADGRGVLPAVHKEERESPRTTWAQAPLIRTFLRLFRLPLLTTGVLRLAVSCVQFLPPLLIARLLRLLEAGGGLDVRSGYKLVLCLAVTLIAKTGVENQYYHHLSVMGLQIRALIATAVYQKSLRLSPAARQASTVGEIVNMMQLDAARLEGVASSVHTLWNGLLDIVVYMAMLVACMGPSMLAGILIMASVIPLNAVFLGILAKARERTLKSTDSRVKLTNEVLQGIRSIKSYAWETPFLKQVEAVRAQELSTIMSAAKLRGVLVAFLGATPSIVSMVTLWAYVALGNTLSASKVFTALALFNQLRFPLLYYPMVIAAFAEGRVALTRLQNFLDAPQVEGQRLAEPFPASMTKSLLTHEKVATTLAGAHSGAERGQGEGVGIHLHDASFSYAVQANRPAPGAQTAWVPNEAFRDCVLFGSPYDAVKYQRTLDACCLGPDVARLEASDQTEIGERGVTLSGGQKQRLALARAVYADADIYLLDDPFSALDAQVGRQVFENCLRDPKGPLAGKAVVLVTNQLQFLPYVDKIVVMGPMEGGNGDVGIIDQGRYWDLIARGHDLESMLASSATAAAAASPSPSHDETERQGEHGHHADIGVAAAAAGGASGVVDEQHASYHQLHASDEEGMEGEPLLAMEEQGVGEEVREEGQERGKLMKEEERITGAVKAKVYKAYLGAVRSPLLILLAVISFVVANGTQFIQQAIIAAWTSDPLHIKRPARVYLLGVSSMAAMVAAFNYLRTYLSVLAGVRASDYLHHRALQKVLGAPMRYFDTTPLGSLVQRFSSDLDQVDQQLPGTLGMFITCVFQLVGTLGAILAATPQFSVALFPISWIYLSVMNYFRAVTRELKRLDSLSRSPIYSHFSETLVRIEEGIKTG</sequence>
<reference evidence="14 15" key="1">
    <citation type="journal article" date="2014" name="Mol. Plant">
        <title>Chromosome Scale Genome Assembly and Transcriptome Profiling of Nannochloropsis gaditana in Nitrogen Depletion.</title>
        <authorList>
            <person name="Corteggiani Carpinelli E."/>
            <person name="Telatin A."/>
            <person name="Vitulo N."/>
            <person name="Forcato C."/>
            <person name="D'Angelo M."/>
            <person name="Schiavon R."/>
            <person name="Vezzi A."/>
            <person name="Giacometti G.M."/>
            <person name="Morosinotto T."/>
            <person name="Valle G."/>
        </authorList>
    </citation>
    <scope>NUCLEOTIDE SEQUENCE [LARGE SCALE GENOMIC DNA]</scope>
    <source>
        <strain evidence="14 15">B-31</strain>
    </source>
</reference>
<keyword evidence="6" id="KW-0067">ATP-binding</keyword>
<dbReference type="Gene3D" id="3.40.50.300">
    <property type="entry name" value="P-loop containing nucleotide triphosphate hydrolases"/>
    <property type="match status" value="1"/>
</dbReference>
<dbReference type="InterPro" id="IPR027417">
    <property type="entry name" value="P-loop_NTPase"/>
</dbReference>
<evidence type="ECO:0000256" key="5">
    <source>
        <dbReference type="ARBA" id="ARBA00022741"/>
    </source>
</evidence>
<feature type="transmembrane region" description="Helical" evidence="10">
    <location>
        <begin position="1075"/>
        <end position="1093"/>
    </location>
</feature>
<dbReference type="GO" id="GO:0140359">
    <property type="term" value="F:ABC-type transporter activity"/>
    <property type="evidence" value="ECO:0007669"/>
    <property type="project" value="InterPro"/>
</dbReference>
<feature type="domain" description="ABC transmembrane type-1" evidence="13">
    <location>
        <begin position="298"/>
        <end position="575"/>
    </location>
</feature>
<evidence type="ECO:0000259" key="13">
    <source>
        <dbReference type="PROSITE" id="PS50929"/>
    </source>
</evidence>
<feature type="domain" description="ABC transmembrane type-1" evidence="13">
    <location>
        <begin position="935"/>
        <end position="1119"/>
    </location>
</feature>
<proteinExistence type="predicted"/>
<dbReference type="Gene3D" id="1.20.1560.10">
    <property type="entry name" value="ABC transporter type 1, transmembrane domain"/>
    <property type="match status" value="2"/>
</dbReference>
<dbReference type="SUPFAM" id="SSF90123">
    <property type="entry name" value="ABC transporter transmembrane region"/>
    <property type="match status" value="2"/>
</dbReference>
<evidence type="ECO:0000256" key="2">
    <source>
        <dbReference type="ARBA" id="ARBA00022448"/>
    </source>
</evidence>
<dbReference type="CDD" id="cd18579">
    <property type="entry name" value="ABC_6TM_ABCC_D1"/>
    <property type="match status" value="1"/>
</dbReference>
<evidence type="ECO:0000256" key="9">
    <source>
        <dbReference type="SAM" id="MobiDB-lite"/>
    </source>
</evidence>
<feature type="signal peptide" evidence="11">
    <location>
        <begin position="1"/>
        <end position="24"/>
    </location>
</feature>
<dbReference type="GO" id="GO:0016020">
    <property type="term" value="C:membrane"/>
    <property type="evidence" value="ECO:0007669"/>
    <property type="project" value="InterPro"/>
</dbReference>
<dbReference type="Pfam" id="PF00664">
    <property type="entry name" value="ABC_membrane"/>
    <property type="match status" value="2"/>
</dbReference>
<feature type="transmembrane region" description="Helical" evidence="10">
    <location>
        <begin position="974"/>
        <end position="992"/>
    </location>
</feature>
<evidence type="ECO:0000256" key="10">
    <source>
        <dbReference type="SAM" id="Phobius"/>
    </source>
</evidence>
<dbReference type="PROSITE" id="PS50929">
    <property type="entry name" value="ABC_TM1F"/>
    <property type="match status" value="2"/>
</dbReference>
<dbReference type="InterPro" id="IPR036640">
    <property type="entry name" value="ABC1_TM_sf"/>
</dbReference>
<protein>
    <submittedName>
        <fullName evidence="14">Multidrug resistance-associated protein 1</fullName>
    </submittedName>
</protein>
<evidence type="ECO:0000256" key="3">
    <source>
        <dbReference type="ARBA" id="ARBA00022692"/>
    </source>
</evidence>
<dbReference type="PANTHER" id="PTHR24223">
    <property type="entry name" value="ATP-BINDING CASSETTE SUB-FAMILY C"/>
    <property type="match status" value="1"/>
</dbReference>
<dbReference type="InterPro" id="IPR044746">
    <property type="entry name" value="ABCC_6TM_D1"/>
</dbReference>
<dbReference type="InterPro" id="IPR003439">
    <property type="entry name" value="ABC_transporter-like_ATP-bd"/>
</dbReference>
<dbReference type="EMBL" id="AZIL01000475">
    <property type="protein sequence ID" value="EWM27371.1"/>
    <property type="molecule type" value="Genomic_DNA"/>
</dbReference>
<evidence type="ECO:0000256" key="4">
    <source>
        <dbReference type="ARBA" id="ARBA00022737"/>
    </source>
</evidence>